<accession>A0A2W7IPK0</accession>
<dbReference type="EMBL" id="QKYV01000004">
    <property type="protein sequence ID" value="PZW40573.1"/>
    <property type="molecule type" value="Genomic_DNA"/>
</dbReference>
<dbReference type="Proteomes" id="UP000249542">
    <property type="component" value="Unassembled WGS sequence"/>
</dbReference>
<protein>
    <submittedName>
        <fullName evidence="1">Uncharacterized protein</fullName>
    </submittedName>
</protein>
<dbReference type="AlphaFoldDB" id="A0A2W7IPK0"/>
<name>A0A2W7IPK0_9FLAO</name>
<sequence>MQQLAKNAEEDSSKENLPKKVEFQLLFFQDSRLLEFEVLPQPINKQSSTLWVSKSYKKRYIDALFRPPIYA</sequence>
<dbReference type="RefSeq" id="WP_146240767.1">
    <property type="nucleotide sequence ID" value="NZ_QKYV01000004.1"/>
</dbReference>
<comment type="caution">
    <text evidence="1">The sequence shown here is derived from an EMBL/GenBank/DDBJ whole genome shotgun (WGS) entry which is preliminary data.</text>
</comment>
<evidence type="ECO:0000313" key="1">
    <source>
        <dbReference type="EMBL" id="PZW40573.1"/>
    </source>
</evidence>
<reference evidence="1 2" key="1">
    <citation type="submission" date="2018-06" db="EMBL/GenBank/DDBJ databases">
        <title>Genomic Encyclopedia of Archaeal and Bacterial Type Strains, Phase II (KMG-II): from individual species to whole genera.</title>
        <authorList>
            <person name="Goeker M."/>
        </authorList>
    </citation>
    <scope>NUCLEOTIDE SEQUENCE [LARGE SCALE GENOMIC DNA]</scope>
    <source>
        <strain evidence="1 2">DSM 15361</strain>
    </source>
</reference>
<gene>
    <name evidence="1" type="ORF">LX95_01637</name>
</gene>
<evidence type="ECO:0000313" key="2">
    <source>
        <dbReference type="Proteomes" id="UP000249542"/>
    </source>
</evidence>
<keyword evidence="2" id="KW-1185">Reference proteome</keyword>
<proteinExistence type="predicted"/>
<organism evidence="1 2">
    <name type="scientific">Mesonia algae</name>
    <dbReference type="NCBI Taxonomy" id="213248"/>
    <lineage>
        <taxon>Bacteria</taxon>
        <taxon>Pseudomonadati</taxon>
        <taxon>Bacteroidota</taxon>
        <taxon>Flavobacteriia</taxon>
        <taxon>Flavobacteriales</taxon>
        <taxon>Flavobacteriaceae</taxon>
        <taxon>Mesonia</taxon>
    </lineage>
</organism>